<dbReference type="SMART" id="SM00710">
    <property type="entry name" value="PbH1"/>
    <property type="match status" value="10"/>
</dbReference>
<name>A0A2S8FPX8_9BACT</name>
<evidence type="ECO:0008006" key="3">
    <source>
        <dbReference type="Google" id="ProtNLM"/>
    </source>
</evidence>
<dbReference type="Proteomes" id="UP000238322">
    <property type="component" value="Unassembled WGS sequence"/>
</dbReference>
<proteinExistence type="predicted"/>
<gene>
    <name evidence="1" type="ORF">C5Y83_11925</name>
</gene>
<dbReference type="SUPFAM" id="SSF51126">
    <property type="entry name" value="Pectin lyase-like"/>
    <property type="match status" value="2"/>
</dbReference>
<protein>
    <recommendedName>
        <fullName evidence="3">Right handed beta helix domain-containing protein</fullName>
    </recommendedName>
</protein>
<accession>A0A2S8FPX8</accession>
<comment type="caution">
    <text evidence="1">The sequence shown here is derived from an EMBL/GenBank/DDBJ whole genome shotgun (WGS) entry which is preliminary data.</text>
</comment>
<dbReference type="Gene3D" id="2.160.20.10">
    <property type="entry name" value="Single-stranded right-handed beta-helix, Pectin lyase-like"/>
    <property type="match status" value="1"/>
</dbReference>
<evidence type="ECO:0000313" key="2">
    <source>
        <dbReference type="Proteomes" id="UP000238322"/>
    </source>
</evidence>
<dbReference type="AlphaFoldDB" id="A0A2S8FPX8"/>
<dbReference type="InterPro" id="IPR011050">
    <property type="entry name" value="Pectin_lyase_fold/virulence"/>
</dbReference>
<evidence type="ECO:0000313" key="1">
    <source>
        <dbReference type="EMBL" id="PQO34236.1"/>
    </source>
</evidence>
<reference evidence="1 2" key="1">
    <citation type="submission" date="2018-02" db="EMBL/GenBank/DDBJ databases">
        <title>Comparative genomes isolates from brazilian mangrove.</title>
        <authorList>
            <person name="Araujo J.E."/>
            <person name="Taketani R.G."/>
            <person name="Silva M.C.P."/>
            <person name="Loureco M.V."/>
            <person name="Andreote F.D."/>
        </authorList>
    </citation>
    <scope>NUCLEOTIDE SEQUENCE [LARGE SCALE GENOMIC DNA]</scope>
    <source>
        <strain evidence="1 2">Hex-1 MGV</strain>
    </source>
</reference>
<dbReference type="InterPro" id="IPR012334">
    <property type="entry name" value="Pectin_lyas_fold"/>
</dbReference>
<dbReference type="Gene3D" id="2.40.160.160">
    <property type="entry name" value="Inverse autotransporter, beta-domain"/>
    <property type="match status" value="1"/>
</dbReference>
<sequence>MQLALVRPTFMANFCPWDLAILADLDRLWRRIFALAFVWLLVASPAIAQTVDPTAPGVVSGAAPITVGLSEGLWGNYLPRVSFQHRTEGAGYDYSFSDLRAWVPLYESADSQSLTFFDSAVLLANDSKVGMNAVIGQRFYFEELDRTFGGYVGYDNRDTGNQTVSQIATGFESLGRIDFRANAYLPTDDRSMQIGSSSFFNPSYVGNNIQLSESFLSETAMRGFDAELGGAVPHFGDYLRAYFGAYNYQAGAQPQAWGWKTRLESHLSDQMRLYLTVTNDQVFDTNVVFGVSLFWPGTRARRTPRYDDMLTRMDEPLIRKEVVTVNRFTKTESTLAINTTTSAAQRVVHVDPNAAAGGDGTVENPYSSLALAQGGSQADDIVFVHPNNGGTSTNLDSGIVLQDRQRLLASTTQHTFTATQGTFDLPGYEAGSKPVLDSSGVTVQLANGNEVSGFRFDDPGDTAISGGTVNGFNINNNTFAHSGLNSTSSIFVSDLRGDGVIRDNTITTSASASSGDAISIASAGTAKITIADNTISRNLSVGGNDAIQIEALAGSDLEFAINNNQISNFLAAGGYGINLISNGNSITGSASDNTITNGLTISVLDYGIYADIREGTSNLTFDNNTFNTFASAQLLDAGIYVRNYTSDDTTTTITDNKIGVASSVAIGNGIYVYSSRGGTDNVILKNNTLNSSFAGGLSTGVRLYSLGYNTVLNANVQDNVISGTYGTYGLFVDNYGTSAVNLRVRNNTIDGNTSLRTDDNTLTYFEVFNGQSVPGNLTVSDITSQNTISGSTTIFDFPGSNSLRVAPNSLPIPE</sequence>
<dbReference type="EMBL" id="PUHY01000010">
    <property type="protein sequence ID" value="PQO34236.1"/>
    <property type="molecule type" value="Genomic_DNA"/>
</dbReference>
<dbReference type="InterPro" id="IPR038177">
    <property type="entry name" value="IAT_beta_sf"/>
</dbReference>
<organism evidence="1 2">
    <name type="scientific">Blastopirellula marina</name>
    <dbReference type="NCBI Taxonomy" id="124"/>
    <lineage>
        <taxon>Bacteria</taxon>
        <taxon>Pseudomonadati</taxon>
        <taxon>Planctomycetota</taxon>
        <taxon>Planctomycetia</taxon>
        <taxon>Pirellulales</taxon>
        <taxon>Pirellulaceae</taxon>
        <taxon>Blastopirellula</taxon>
    </lineage>
</organism>
<dbReference type="InterPro" id="IPR006626">
    <property type="entry name" value="PbH1"/>
</dbReference>